<proteinExistence type="predicted"/>
<organism evidence="2 3">
    <name type="scientific">Armillaria luteobubalina</name>
    <dbReference type="NCBI Taxonomy" id="153913"/>
    <lineage>
        <taxon>Eukaryota</taxon>
        <taxon>Fungi</taxon>
        <taxon>Dikarya</taxon>
        <taxon>Basidiomycota</taxon>
        <taxon>Agaricomycotina</taxon>
        <taxon>Agaricomycetes</taxon>
        <taxon>Agaricomycetidae</taxon>
        <taxon>Agaricales</taxon>
        <taxon>Marasmiineae</taxon>
        <taxon>Physalacriaceae</taxon>
        <taxon>Armillaria</taxon>
    </lineage>
</organism>
<dbReference type="EMBL" id="JAUEPU010000097">
    <property type="protein sequence ID" value="KAK0478083.1"/>
    <property type="molecule type" value="Genomic_DNA"/>
</dbReference>
<feature type="region of interest" description="Disordered" evidence="1">
    <location>
        <begin position="48"/>
        <end position="99"/>
    </location>
</feature>
<dbReference type="Proteomes" id="UP001175228">
    <property type="component" value="Unassembled WGS sequence"/>
</dbReference>
<feature type="compositionally biased region" description="Low complexity" evidence="1">
    <location>
        <begin position="70"/>
        <end position="81"/>
    </location>
</feature>
<feature type="region of interest" description="Disordered" evidence="1">
    <location>
        <begin position="1"/>
        <end position="31"/>
    </location>
</feature>
<dbReference type="AlphaFoldDB" id="A0AA39P5Q4"/>
<feature type="compositionally biased region" description="Pro residues" evidence="1">
    <location>
        <begin position="51"/>
        <end position="64"/>
    </location>
</feature>
<accession>A0AA39P5Q4</accession>
<gene>
    <name evidence="2" type="ORF">EDD18DRAFT_1364740</name>
</gene>
<name>A0AA39P5Q4_9AGAR</name>
<reference evidence="2" key="1">
    <citation type="submission" date="2023-06" db="EMBL/GenBank/DDBJ databases">
        <authorList>
            <consortium name="Lawrence Berkeley National Laboratory"/>
            <person name="Ahrendt S."/>
            <person name="Sahu N."/>
            <person name="Indic B."/>
            <person name="Wong-Bajracharya J."/>
            <person name="Merenyi Z."/>
            <person name="Ke H.-M."/>
            <person name="Monk M."/>
            <person name="Kocsube S."/>
            <person name="Drula E."/>
            <person name="Lipzen A."/>
            <person name="Balint B."/>
            <person name="Henrissat B."/>
            <person name="Andreopoulos B."/>
            <person name="Martin F.M."/>
            <person name="Harder C.B."/>
            <person name="Rigling D."/>
            <person name="Ford K.L."/>
            <person name="Foster G.D."/>
            <person name="Pangilinan J."/>
            <person name="Papanicolaou A."/>
            <person name="Barry K."/>
            <person name="LaButti K."/>
            <person name="Viragh M."/>
            <person name="Koriabine M."/>
            <person name="Yan M."/>
            <person name="Riley R."/>
            <person name="Champramary S."/>
            <person name="Plett K.L."/>
            <person name="Tsai I.J."/>
            <person name="Slot J."/>
            <person name="Sipos G."/>
            <person name="Plett J."/>
            <person name="Nagy L.G."/>
            <person name="Grigoriev I.V."/>
        </authorList>
    </citation>
    <scope>NUCLEOTIDE SEQUENCE</scope>
    <source>
        <strain evidence="2">HWK02</strain>
    </source>
</reference>
<evidence type="ECO:0000256" key="1">
    <source>
        <dbReference type="SAM" id="MobiDB-lite"/>
    </source>
</evidence>
<feature type="compositionally biased region" description="Polar residues" evidence="1">
    <location>
        <begin position="82"/>
        <end position="99"/>
    </location>
</feature>
<comment type="caution">
    <text evidence="2">The sequence shown here is derived from an EMBL/GenBank/DDBJ whole genome shotgun (WGS) entry which is preliminary data.</text>
</comment>
<evidence type="ECO:0000313" key="3">
    <source>
        <dbReference type="Proteomes" id="UP001175228"/>
    </source>
</evidence>
<evidence type="ECO:0000313" key="2">
    <source>
        <dbReference type="EMBL" id="KAK0478083.1"/>
    </source>
</evidence>
<protein>
    <submittedName>
        <fullName evidence="2">Uncharacterized protein</fullName>
    </submittedName>
</protein>
<sequence>MPQASPSPTPLSVANPPLPPFPSLPSSSMLSSLPSASFLTDCTLIELPQFPKTPSPEPETPPLPAKHLFSSPSNSSDYLSSPFASQTMSNISSTDAAHVQTHSSGWVPPILTKGHLCNPETLAQFEDIGHTYV</sequence>
<keyword evidence="3" id="KW-1185">Reference proteome</keyword>